<comment type="caution">
    <text evidence="2">The sequence shown here is derived from an EMBL/GenBank/DDBJ whole genome shotgun (WGS) entry which is preliminary data.</text>
</comment>
<evidence type="ECO:0000313" key="3">
    <source>
        <dbReference type="Proteomes" id="UP000299102"/>
    </source>
</evidence>
<gene>
    <name evidence="2" type="ORF">EVAR_65533_1</name>
</gene>
<reference evidence="2 3" key="1">
    <citation type="journal article" date="2019" name="Commun. Biol.">
        <title>The bagworm genome reveals a unique fibroin gene that provides high tensile strength.</title>
        <authorList>
            <person name="Kono N."/>
            <person name="Nakamura H."/>
            <person name="Ohtoshi R."/>
            <person name="Tomita M."/>
            <person name="Numata K."/>
            <person name="Arakawa K."/>
        </authorList>
    </citation>
    <scope>NUCLEOTIDE SEQUENCE [LARGE SCALE GENOMIC DNA]</scope>
</reference>
<accession>A0A4C1ZYA4</accession>
<evidence type="ECO:0000313" key="2">
    <source>
        <dbReference type="EMBL" id="GBP91635.1"/>
    </source>
</evidence>
<feature type="region of interest" description="Disordered" evidence="1">
    <location>
        <begin position="23"/>
        <end position="75"/>
    </location>
</feature>
<dbReference type="EMBL" id="BGZK01002190">
    <property type="protein sequence ID" value="GBP91635.1"/>
    <property type="molecule type" value="Genomic_DNA"/>
</dbReference>
<feature type="compositionally biased region" description="Polar residues" evidence="1">
    <location>
        <begin position="26"/>
        <end position="42"/>
    </location>
</feature>
<dbReference type="Proteomes" id="UP000299102">
    <property type="component" value="Unassembled WGS sequence"/>
</dbReference>
<protein>
    <submittedName>
        <fullName evidence="2">Uncharacterized protein</fullName>
    </submittedName>
</protein>
<organism evidence="2 3">
    <name type="scientific">Eumeta variegata</name>
    <name type="common">Bagworm moth</name>
    <name type="synonym">Eumeta japonica</name>
    <dbReference type="NCBI Taxonomy" id="151549"/>
    <lineage>
        <taxon>Eukaryota</taxon>
        <taxon>Metazoa</taxon>
        <taxon>Ecdysozoa</taxon>
        <taxon>Arthropoda</taxon>
        <taxon>Hexapoda</taxon>
        <taxon>Insecta</taxon>
        <taxon>Pterygota</taxon>
        <taxon>Neoptera</taxon>
        <taxon>Endopterygota</taxon>
        <taxon>Lepidoptera</taxon>
        <taxon>Glossata</taxon>
        <taxon>Ditrysia</taxon>
        <taxon>Tineoidea</taxon>
        <taxon>Psychidae</taxon>
        <taxon>Oiketicinae</taxon>
        <taxon>Eumeta</taxon>
    </lineage>
</organism>
<name>A0A4C1ZYA4_EUMVA</name>
<evidence type="ECO:0000256" key="1">
    <source>
        <dbReference type="SAM" id="MobiDB-lite"/>
    </source>
</evidence>
<dbReference type="AlphaFoldDB" id="A0A4C1ZYA4"/>
<proteinExistence type="predicted"/>
<keyword evidence="3" id="KW-1185">Reference proteome</keyword>
<sequence length="122" mass="13717">MKEQCDWGKMNTNRLRKYKIIENGSHAGQSSPTKCINVNNNAGGPARSAAWSRAGPAQSTSGVEDSNEPETRPHSKPAMKIHFCCLFPPLPPANVVRRSLSCHIRPTRPRRYWTKKKCNLFL</sequence>